<dbReference type="Proteomes" id="UP000654075">
    <property type="component" value="Unassembled WGS sequence"/>
</dbReference>
<dbReference type="AlphaFoldDB" id="A0A813FYP8"/>
<comment type="caution">
    <text evidence="1">The sequence shown here is derived from an EMBL/GenBank/DDBJ whole genome shotgun (WGS) entry which is preliminary data.</text>
</comment>
<organism evidence="1 2">
    <name type="scientific">Polarella glacialis</name>
    <name type="common">Dinoflagellate</name>
    <dbReference type="NCBI Taxonomy" id="89957"/>
    <lineage>
        <taxon>Eukaryota</taxon>
        <taxon>Sar</taxon>
        <taxon>Alveolata</taxon>
        <taxon>Dinophyceae</taxon>
        <taxon>Suessiales</taxon>
        <taxon>Suessiaceae</taxon>
        <taxon>Polarella</taxon>
    </lineage>
</organism>
<protein>
    <submittedName>
        <fullName evidence="1">Uncharacterized protein</fullName>
    </submittedName>
</protein>
<name>A0A813FYP8_POLGL</name>
<proteinExistence type="predicted"/>
<feature type="non-terminal residue" evidence="1">
    <location>
        <position position="140"/>
    </location>
</feature>
<dbReference type="EMBL" id="CAJNNV010025652">
    <property type="protein sequence ID" value="CAE8615531.1"/>
    <property type="molecule type" value="Genomic_DNA"/>
</dbReference>
<gene>
    <name evidence="1" type="ORF">PGLA1383_LOCUS33246</name>
</gene>
<evidence type="ECO:0000313" key="1">
    <source>
        <dbReference type="EMBL" id="CAE8615531.1"/>
    </source>
</evidence>
<feature type="non-terminal residue" evidence="1">
    <location>
        <position position="1"/>
    </location>
</feature>
<keyword evidence="2" id="KW-1185">Reference proteome</keyword>
<evidence type="ECO:0000313" key="2">
    <source>
        <dbReference type="Proteomes" id="UP000654075"/>
    </source>
</evidence>
<accession>A0A813FYP8</accession>
<sequence>AGGHLCGDSCHERHVVAEPIMMTPPPAAVSKCDFCPESFGDSFFYGFFTASAEANKEGHQIACSENPANSCGCAHCGEKFLTTDETAEKKQEHHAEGCLKNPVNQCRFCGDAYGDSLVKTATSSRASHEISCSKNPKNIA</sequence>
<reference evidence="1" key="1">
    <citation type="submission" date="2021-02" db="EMBL/GenBank/DDBJ databases">
        <authorList>
            <person name="Dougan E. K."/>
            <person name="Rhodes N."/>
            <person name="Thang M."/>
            <person name="Chan C."/>
        </authorList>
    </citation>
    <scope>NUCLEOTIDE SEQUENCE</scope>
</reference>